<dbReference type="Proteomes" id="UP000002058">
    <property type="component" value="Unassembled WGS sequence"/>
</dbReference>
<dbReference type="HOGENOM" id="CLU_3126125_0_0_1"/>
<dbReference type="RefSeq" id="XP_002584920.1">
    <property type="nucleotide sequence ID" value="XM_002584874.1"/>
</dbReference>
<evidence type="ECO:0000313" key="1">
    <source>
        <dbReference type="EMBL" id="EEP80767.1"/>
    </source>
</evidence>
<keyword evidence="2" id="KW-1185">Reference proteome</keyword>
<accession>C4JT20</accession>
<reference evidence="2" key="1">
    <citation type="journal article" date="2009" name="Genome Res.">
        <title>Comparative genomic analyses of the human fungal pathogens Coccidioides and their relatives.</title>
        <authorList>
            <person name="Sharpton T.J."/>
            <person name="Stajich J.E."/>
            <person name="Rounsley S.D."/>
            <person name="Gardner M.J."/>
            <person name="Wortman J.R."/>
            <person name="Jordar V.S."/>
            <person name="Maiti R."/>
            <person name="Kodira C.D."/>
            <person name="Neafsey D.E."/>
            <person name="Zeng Q."/>
            <person name="Hung C.-Y."/>
            <person name="McMahan C."/>
            <person name="Muszewska A."/>
            <person name="Grynberg M."/>
            <person name="Mandel M.A."/>
            <person name="Kellner E.M."/>
            <person name="Barker B.M."/>
            <person name="Galgiani J.N."/>
            <person name="Orbach M.J."/>
            <person name="Kirkland T.N."/>
            <person name="Cole G.T."/>
            <person name="Henn M.R."/>
            <person name="Birren B.W."/>
            <person name="Taylor J.W."/>
        </authorList>
    </citation>
    <scope>NUCLEOTIDE SEQUENCE [LARGE SCALE GENOMIC DNA]</scope>
    <source>
        <strain evidence="2">UAMH 1704</strain>
    </source>
</reference>
<sequence length="50" mass="5403">MEALTSMQAATYLVPVLMKCLSTDHLLQLGGYWQRASFASNTVPMGSIAV</sequence>
<protein>
    <submittedName>
        <fullName evidence="1">Uncharacterized protein</fullName>
    </submittedName>
</protein>
<dbReference type="AlphaFoldDB" id="C4JT20"/>
<dbReference type="InParanoid" id="C4JT20"/>
<dbReference type="VEuPathDB" id="FungiDB:UREG_05609"/>
<proteinExistence type="predicted"/>
<dbReference type="KEGG" id="ure:UREG_05609"/>
<gene>
    <name evidence="1" type="ORF">UREG_05609</name>
</gene>
<evidence type="ECO:0000313" key="2">
    <source>
        <dbReference type="Proteomes" id="UP000002058"/>
    </source>
</evidence>
<organism evidence="1 2">
    <name type="scientific">Uncinocarpus reesii (strain UAMH 1704)</name>
    <dbReference type="NCBI Taxonomy" id="336963"/>
    <lineage>
        <taxon>Eukaryota</taxon>
        <taxon>Fungi</taxon>
        <taxon>Dikarya</taxon>
        <taxon>Ascomycota</taxon>
        <taxon>Pezizomycotina</taxon>
        <taxon>Eurotiomycetes</taxon>
        <taxon>Eurotiomycetidae</taxon>
        <taxon>Onygenales</taxon>
        <taxon>Onygenaceae</taxon>
        <taxon>Uncinocarpus</taxon>
    </lineage>
</organism>
<dbReference type="GeneID" id="8441115"/>
<dbReference type="EMBL" id="CH476617">
    <property type="protein sequence ID" value="EEP80767.1"/>
    <property type="molecule type" value="Genomic_DNA"/>
</dbReference>
<name>C4JT20_UNCRE</name>